<evidence type="ECO:0000313" key="2">
    <source>
        <dbReference type="Proteomes" id="UP001159363"/>
    </source>
</evidence>
<reference evidence="1 2" key="1">
    <citation type="submission" date="2023-02" db="EMBL/GenBank/DDBJ databases">
        <title>LHISI_Scaffold_Assembly.</title>
        <authorList>
            <person name="Stuart O.P."/>
            <person name="Cleave R."/>
            <person name="Magrath M.J.L."/>
            <person name="Mikheyev A.S."/>
        </authorList>
    </citation>
    <scope>NUCLEOTIDE SEQUENCE [LARGE SCALE GENOMIC DNA]</scope>
    <source>
        <strain evidence="1">Daus_M_001</strain>
        <tissue evidence="1">Leg muscle</tissue>
    </source>
</reference>
<protein>
    <submittedName>
        <fullName evidence="1">Uncharacterized protein</fullName>
    </submittedName>
</protein>
<sequence length="73" mass="8783">MQNEWFNYGPLFRLHSEFTITEIANTGRLLPLTVKRIVHIQNDNWRFPHTKKNCMIRLFAALVDAERFKEVEH</sequence>
<comment type="caution">
    <text evidence="1">The sequence shown here is derived from an EMBL/GenBank/DDBJ whole genome shotgun (WGS) entry which is preliminary data.</text>
</comment>
<dbReference type="Proteomes" id="UP001159363">
    <property type="component" value="Chromosome 3"/>
</dbReference>
<gene>
    <name evidence="1" type="ORF">PR048_008001</name>
</gene>
<evidence type="ECO:0000313" key="1">
    <source>
        <dbReference type="EMBL" id="KAJ8888510.1"/>
    </source>
</evidence>
<proteinExistence type="predicted"/>
<organism evidence="1 2">
    <name type="scientific">Dryococelus australis</name>
    <dbReference type="NCBI Taxonomy" id="614101"/>
    <lineage>
        <taxon>Eukaryota</taxon>
        <taxon>Metazoa</taxon>
        <taxon>Ecdysozoa</taxon>
        <taxon>Arthropoda</taxon>
        <taxon>Hexapoda</taxon>
        <taxon>Insecta</taxon>
        <taxon>Pterygota</taxon>
        <taxon>Neoptera</taxon>
        <taxon>Polyneoptera</taxon>
        <taxon>Phasmatodea</taxon>
        <taxon>Verophasmatodea</taxon>
        <taxon>Anareolatae</taxon>
        <taxon>Phasmatidae</taxon>
        <taxon>Eurycanthinae</taxon>
        <taxon>Dryococelus</taxon>
    </lineage>
</organism>
<accession>A0ABQ9HVV5</accession>
<keyword evidence="2" id="KW-1185">Reference proteome</keyword>
<name>A0ABQ9HVV5_9NEOP</name>
<dbReference type="EMBL" id="JARBHB010000003">
    <property type="protein sequence ID" value="KAJ8888510.1"/>
    <property type="molecule type" value="Genomic_DNA"/>
</dbReference>